<name>A0ABP8FR14_9BACT</name>
<dbReference type="Gene3D" id="1.20.144.10">
    <property type="entry name" value="Phosphatidic acid phosphatase type 2/haloperoxidase"/>
    <property type="match status" value="1"/>
</dbReference>
<proteinExistence type="predicted"/>
<dbReference type="SUPFAM" id="SSF48317">
    <property type="entry name" value="Acid phosphatase/Vanadium-dependent haloperoxidase"/>
    <property type="match status" value="1"/>
</dbReference>
<evidence type="ECO:0000313" key="2">
    <source>
        <dbReference type="EMBL" id="GAA4309180.1"/>
    </source>
</evidence>
<dbReference type="Pfam" id="PF01569">
    <property type="entry name" value="PAP2"/>
    <property type="match status" value="1"/>
</dbReference>
<dbReference type="EMBL" id="BAABFN010000002">
    <property type="protein sequence ID" value="GAA4309180.1"/>
    <property type="molecule type" value="Genomic_DNA"/>
</dbReference>
<accession>A0ABP8FR14</accession>
<reference evidence="3" key="1">
    <citation type="journal article" date="2019" name="Int. J. Syst. Evol. Microbiol.">
        <title>The Global Catalogue of Microorganisms (GCM) 10K type strain sequencing project: providing services to taxonomists for standard genome sequencing and annotation.</title>
        <authorList>
            <consortium name="The Broad Institute Genomics Platform"/>
            <consortium name="The Broad Institute Genome Sequencing Center for Infectious Disease"/>
            <person name="Wu L."/>
            <person name="Ma J."/>
        </authorList>
    </citation>
    <scope>NUCLEOTIDE SEQUENCE [LARGE SCALE GENOMIC DNA]</scope>
    <source>
        <strain evidence="3">JCM 17664</strain>
    </source>
</reference>
<evidence type="ECO:0000259" key="1">
    <source>
        <dbReference type="SMART" id="SM00014"/>
    </source>
</evidence>
<keyword evidence="3" id="KW-1185">Reference proteome</keyword>
<organism evidence="2 3">
    <name type="scientific">Compostibacter hankyongensis</name>
    <dbReference type="NCBI Taxonomy" id="1007089"/>
    <lineage>
        <taxon>Bacteria</taxon>
        <taxon>Pseudomonadati</taxon>
        <taxon>Bacteroidota</taxon>
        <taxon>Chitinophagia</taxon>
        <taxon>Chitinophagales</taxon>
        <taxon>Chitinophagaceae</taxon>
        <taxon>Compostibacter</taxon>
    </lineage>
</organism>
<feature type="domain" description="Phosphatidic acid phosphatase type 2/haloperoxidase" evidence="1">
    <location>
        <begin position="115"/>
        <end position="216"/>
    </location>
</feature>
<dbReference type="InterPro" id="IPR036938">
    <property type="entry name" value="PAP2/HPO_sf"/>
</dbReference>
<sequence length="250" mass="28007">MKYLVLLCILLAGYTTRSQSMDSLAFGKDSILISQKPLRFTFRQTFIPAGLLVSGIATTDNGRESLKNEIAEERNEHFSSFRTHLDNYMQFSPIAVAYGLDAIGIKSKTDMANRTVILLKGEALMYGVVTLLKNTTHELRPDGTNRTSFPSGHTAQAFAAATFLSEEYKDRFKWMPYAAYGLASGVGALRLANNKHYLCDVLVGAGIGILSMKIAYWTHKYKWGKKRMPSKIYHLTNDTSFSNLTYDMAR</sequence>
<protein>
    <recommendedName>
        <fullName evidence="1">Phosphatidic acid phosphatase type 2/haloperoxidase domain-containing protein</fullName>
    </recommendedName>
</protein>
<evidence type="ECO:0000313" key="3">
    <source>
        <dbReference type="Proteomes" id="UP001501207"/>
    </source>
</evidence>
<gene>
    <name evidence="2" type="ORF">GCM10023143_17030</name>
</gene>
<dbReference type="RefSeq" id="WP_344978247.1">
    <property type="nucleotide sequence ID" value="NZ_BAABFN010000002.1"/>
</dbReference>
<dbReference type="CDD" id="cd03394">
    <property type="entry name" value="PAP2_like_5"/>
    <property type="match status" value="1"/>
</dbReference>
<dbReference type="SMART" id="SM00014">
    <property type="entry name" value="acidPPc"/>
    <property type="match status" value="1"/>
</dbReference>
<dbReference type="InterPro" id="IPR000326">
    <property type="entry name" value="PAP2/HPO"/>
</dbReference>
<comment type="caution">
    <text evidence="2">The sequence shown here is derived from an EMBL/GenBank/DDBJ whole genome shotgun (WGS) entry which is preliminary data.</text>
</comment>
<dbReference type="Proteomes" id="UP001501207">
    <property type="component" value="Unassembled WGS sequence"/>
</dbReference>